<dbReference type="PANTHER" id="PTHR43133:SF46">
    <property type="entry name" value="RNA POLYMERASE SIGMA-70 FACTOR ECF SUBFAMILY"/>
    <property type="match status" value="1"/>
</dbReference>
<dbReference type="InterPro" id="IPR014284">
    <property type="entry name" value="RNA_pol_sigma-70_dom"/>
</dbReference>
<dbReference type="InterPro" id="IPR007627">
    <property type="entry name" value="RNA_pol_sigma70_r2"/>
</dbReference>
<evidence type="ECO:0000313" key="8">
    <source>
        <dbReference type="Proteomes" id="UP000426027"/>
    </source>
</evidence>
<dbReference type="SUPFAM" id="SSF88659">
    <property type="entry name" value="Sigma3 and sigma4 domains of RNA polymerase sigma factors"/>
    <property type="match status" value="1"/>
</dbReference>
<name>A0A6I6GA17_9BACT</name>
<dbReference type="Pfam" id="PF08281">
    <property type="entry name" value="Sigma70_r4_2"/>
    <property type="match status" value="1"/>
</dbReference>
<dbReference type="NCBIfam" id="TIGR02937">
    <property type="entry name" value="sigma70-ECF"/>
    <property type="match status" value="1"/>
</dbReference>
<evidence type="ECO:0000313" key="7">
    <source>
        <dbReference type="EMBL" id="QGW29656.1"/>
    </source>
</evidence>
<dbReference type="GO" id="GO:0016987">
    <property type="term" value="F:sigma factor activity"/>
    <property type="evidence" value="ECO:0007669"/>
    <property type="project" value="UniProtKB-KW"/>
</dbReference>
<keyword evidence="8" id="KW-1185">Reference proteome</keyword>
<gene>
    <name evidence="7" type="ORF">GLV81_17410</name>
</gene>
<keyword evidence="4" id="KW-0804">Transcription</keyword>
<dbReference type="SUPFAM" id="SSF88946">
    <property type="entry name" value="Sigma2 domain of RNA polymerase sigma factors"/>
    <property type="match status" value="1"/>
</dbReference>
<protein>
    <submittedName>
        <fullName evidence="7">Sigma-70 family RNA polymerase sigma factor</fullName>
    </submittedName>
</protein>
<evidence type="ECO:0000256" key="2">
    <source>
        <dbReference type="ARBA" id="ARBA00023015"/>
    </source>
</evidence>
<dbReference type="Gene3D" id="1.10.1740.10">
    <property type="match status" value="1"/>
</dbReference>
<dbReference type="KEGG" id="fls:GLV81_17410"/>
<dbReference type="PANTHER" id="PTHR43133">
    <property type="entry name" value="RNA POLYMERASE ECF-TYPE SIGMA FACTO"/>
    <property type="match status" value="1"/>
</dbReference>
<evidence type="ECO:0000259" key="5">
    <source>
        <dbReference type="Pfam" id="PF04542"/>
    </source>
</evidence>
<keyword evidence="3" id="KW-0731">Sigma factor</keyword>
<evidence type="ECO:0000256" key="1">
    <source>
        <dbReference type="ARBA" id="ARBA00010641"/>
    </source>
</evidence>
<accession>A0A6I6GA17</accession>
<sequence length="249" mass="28974">MMPVICELPVFRPTFSRLFTTNVFLTGIFMHIGSHQPNDLQECWSRVLQNDTQALQALHAALYSTMHHYAAKLLKDDTGADDAIQEVFVKMWQQRHSIGPIQHVKGYVFTLLRRHILNVLRSQKTRLFHIGQWGSDAVQLEFSPEEVLMQQDRDREKQQAVSRALNQLPPRQREVLYFRFYESLDYKEIAGIMGINYQSVVNLSFKAMQHLKQWFSDSDSGTSKKNKKKGKSMSMKHGFRLSFTQIVPQ</sequence>
<dbReference type="Gene3D" id="1.10.10.10">
    <property type="entry name" value="Winged helix-like DNA-binding domain superfamily/Winged helix DNA-binding domain"/>
    <property type="match status" value="1"/>
</dbReference>
<keyword evidence="2" id="KW-0805">Transcription regulation</keyword>
<evidence type="ECO:0000259" key="6">
    <source>
        <dbReference type="Pfam" id="PF08281"/>
    </source>
</evidence>
<dbReference type="GO" id="GO:0003677">
    <property type="term" value="F:DNA binding"/>
    <property type="evidence" value="ECO:0007669"/>
    <property type="project" value="InterPro"/>
</dbReference>
<dbReference type="InterPro" id="IPR013325">
    <property type="entry name" value="RNA_pol_sigma_r2"/>
</dbReference>
<comment type="similarity">
    <text evidence="1">Belongs to the sigma-70 factor family. ECF subfamily.</text>
</comment>
<evidence type="ECO:0000256" key="4">
    <source>
        <dbReference type="ARBA" id="ARBA00023163"/>
    </source>
</evidence>
<feature type="domain" description="RNA polymerase sigma-70 region 2" evidence="5">
    <location>
        <begin position="61"/>
        <end position="124"/>
    </location>
</feature>
<dbReference type="InterPro" id="IPR036388">
    <property type="entry name" value="WH-like_DNA-bd_sf"/>
</dbReference>
<dbReference type="InterPro" id="IPR039425">
    <property type="entry name" value="RNA_pol_sigma-70-like"/>
</dbReference>
<evidence type="ECO:0000256" key="3">
    <source>
        <dbReference type="ARBA" id="ARBA00023082"/>
    </source>
</evidence>
<dbReference type="AlphaFoldDB" id="A0A6I6GA17"/>
<dbReference type="Proteomes" id="UP000426027">
    <property type="component" value="Chromosome"/>
</dbReference>
<dbReference type="EMBL" id="CP046566">
    <property type="protein sequence ID" value="QGW29656.1"/>
    <property type="molecule type" value="Genomic_DNA"/>
</dbReference>
<dbReference type="Pfam" id="PF04542">
    <property type="entry name" value="Sigma70_r2"/>
    <property type="match status" value="1"/>
</dbReference>
<feature type="domain" description="RNA polymerase sigma factor 70 region 4 type 2" evidence="6">
    <location>
        <begin position="159"/>
        <end position="211"/>
    </location>
</feature>
<dbReference type="InterPro" id="IPR013249">
    <property type="entry name" value="RNA_pol_sigma70_r4_t2"/>
</dbReference>
<organism evidence="7 8">
    <name type="scientific">Phnomibacter ginsenosidimutans</name>
    <dbReference type="NCBI Taxonomy" id="2676868"/>
    <lineage>
        <taxon>Bacteria</taxon>
        <taxon>Pseudomonadati</taxon>
        <taxon>Bacteroidota</taxon>
        <taxon>Chitinophagia</taxon>
        <taxon>Chitinophagales</taxon>
        <taxon>Chitinophagaceae</taxon>
        <taxon>Phnomibacter</taxon>
    </lineage>
</organism>
<reference evidence="7 8" key="1">
    <citation type="submission" date="2019-11" db="EMBL/GenBank/DDBJ databases">
        <authorList>
            <person name="Im W.T."/>
        </authorList>
    </citation>
    <scope>NUCLEOTIDE SEQUENCE [LARGE SCALE GENOMIC DNA]</scope>
    <source>
        <strain evidence="7 8">SB-02</strain>
    </source>
</reference>
<dbReference type="CDD" id="cd06171">
    <property type="entry name" value="Sigma70_r4"/>
    <property type="match status" value="1"/>
</dbReference>
<dbReference type="GO" id="GO:0006352">
    <property type="term" value="P:DNA-templated transcription initiation"/>
    <property type="evidence" value="ECO:0007669"/>
    <property type="project" value="InterPro"/>
</dbReference>
<dbReference type="InterPro" id="IPR013324">
    <property type="entry name" value="RNA_pol_sigma_r3/r4-like"/>
</dbReference>
<proteinExistence type="inferred from homology"/>